<dbReference type="SUPFAM" id="SSF52540">
    <property type="entry name" value="P-loop containing nucleoside triphosphate hydrolases"/>
    <property type="match status" value="1"/>
</dbReference>
<protein>
    <submittedName>
        <fullName evidence="1">Uncharacterized protein</fullName>
    </submittedName>
</protein>
<accession>A0A2M9DF56</accession>
<dbReference type="InterPro" id="IPR027417">
    <property type="entry name" value="P-loop_NTPase"/>
</dbReference>
<dbReference type="Pfam" id="PF13469">
    <property type="entry name" value="Sulfotransfer_3"/>
    <property type="match status" value="1"/>
</dbReference>
<evidence type="ECO:0000313" key="1">
    <source>
        <dbReference type="EMBL" id="APX89008.1"/>
    </source>
</evidence>
<dbReference type="STRING" id="1267768.BV394_04095"/>
<reference evidence="1 2" key="1">
    <citation type="submission" date="2017-01" db="EMBL/GenBank/DDBJ databases">
        <title>Genomic analysis of Xuhuaishuia manganoxidans DY6-4.</title>
        <authorList>
            <person name="Wang X."/>
        </authorList>
    </citation>
    <scope>NUCLEOTIDE SEQUENCE [LARGE SCALE GENOMIC DNA]</scope>
    <source>
        <strain evidence="1 2">DY6-4</strain>
    </source>
</reference>
<name>A0A1U7DGK9_9RHOB</name>
<organism evidence="1 2">
    <name type="scientific">Brevirhabdus pacifica</name>
    <dbReference type="NCBI Taxonomy" id="1267768"/>
    <lineage>
        <taxon>Bacteria</taxon>
        <taxon>Pseudomonadati</taxon>
        <taxon>Pseudomonadota</taxon>
        <taxon>Alphaproteobacteria</taxon>
        <taxon>Rhodobacterales</taxon>
        <taxon>Paracoccaceae</taxon>
        <taxon>Brevirhabdus</taxon>
    </lineage>
</organism>
<dbReference type="Gene3D" id="3.40.50.300">
    <property type="entry name" value="P-loop containing nucleotide triphosphate hydrolases"/>
    <property type="match status" value="1"/>
</dbReference>
<evidence type="ECO:0000313" key="2">
    <source>
        <dbReference type="Proteomes" id="UP000187266"/>
    </source>
</evidence>
<sequence length="321" mass="35030">MLADRAPSLSATSPRPIFVLGIQRSGTTWVANLLASDPRVAAVTAARHRGVHESLFFSHFARAYGPWSDLAARKRAIAEFVDSDYGRLAGIDALAAAELPRHSPEAFFRGAMDTLAARDGRAAWVEKSPHHTPLAFALARAMPDAHFVCVHRDDLGLVRSRLWAYGRVPARWPRRGAAILRGAGSNNWHRRLMQRLAQTYPDRVTPVLFTDLALNPTDALSPVFRKAGLDAPERLLSAFEANSSFAPGREERADRSRRALTPADRLAIRLAGGLVNAAPGPALAAARMAARAAQSRRRPIFPHWVWSEAEAAGRQAGPVQD</sequence>
<dbReference type="Proteomes" id="UP000187266">
    <property type="component" value="Chromosome"/>
</dbReference>
<dbReference type="AlphaFoldDB" id="A0A1U7DGK9"/>
<dbReference type="OrthoDB" id="5432096at2"/>
<accession>A0A1U7DGK9</accession>
<gene>
    <name evidence="1" type="ORF">BV394_04095</name>
</gene>
<proteinExistence type="predicted"/>
<dbReference type="EMBL" id="CP019124">
    <property type="protein sequence ID" value="APX89008.1"/>
    <property type="molecule type" value="Genomic_DNA"/>
</dbReference>
<keyword evidence="2" id="KW-1185">Reference proteome</keyword>
<dbReference type="RefSeq" id="WP_076979031.1">
    <property type="nucleotide sequence ID" value="NZ_CP019124.1"/>
</dbReference>